<evidence type="ECO:0000256" key="1">
    <source>
        <dbReference type="ARBA" id="ARBA00004123"/>
    </source>
</evidence>
<dbReference type="Pfam" id="PF03920">
    <property type="entry name" value="TLE_N"/>
    <property type="match status" value="1"/>
</dbReference>
<dbReference type="Proteomes" id="UP000694520">
    <property type="component" value="Chromosome 8"/>
</dbReference>
<gene>
    <name evidence="7" type="primary">TLE2</name>
</gene>
<evidence type="ECO:0000256" key="3">
    <source>
        <dbReference type="ARBA" id="ARBA00022687"/>
    </source>
</evidence>
<dbReference type="InterPro" id="IPR009146">
    <property type="entry name" value="Groucho_enhance"/>
</dbReference>
<dbReference type="Ensembl" id="ENSBGRT00000001799.1">
    <property type="protein sequence ID" value="ENSBGRP00000001577.1"/>
    <property type="gene ID" value="ENSBGRG00000000857.1"/>
</dbReference>
<accession>A0A8C0A2Q3</accession>
<dbReference type="PANTHER" id="PTHR10814">
    <property type="entry name" value="TRANSDUCIN-LIKE ENHANCER PROTEIN"/>
    <property type="match status" value="1"/>
</dbReference>
<dbReference type="GO" id="GO:0090090">
    <property type="term" value="P:negative regulation of canonical Wnt signaling pathway"/>
    <property type="evidence" value="ECO:0007669"/>
    <property type="project" value="TreeGrafter"/>
</dbReference>
<comment type="subcellular location">
    <subcellularLocation>
        <location evidence="1">Nucleus</location>
    </subcellularLocation>
</comment>
<organism evidence="7 8">
    <name type="scientific">Bos mutus grunniens</name>
    <name type="common">Wild yak</name>
    <name type="synonym">Bos grunniens</name>
    <dbReference type="NCBI Taxonomy" id="30521"/>
    <lineage>
        <taxon>Eukaryota</taxon>
        <taxon>Metazoa</taxon>
        <taxon>Chordata</taxon>
        <taxon>Craniata</taxon>
        <taxon>Vertebrata</taxon>
        <taxon>Euteleostomi</taxon>
        <taxon>Mammalia</taxon>
        <taxon>Eutheria</taxon>
        <taxon>Laurasiatheria</taxon>
        <taxon>Artiodactyla</taxon>
        <taxon>Ruminantia</taxon>
        <taxon>Pecora</taxon>
        <taxon>Bovidae</taxon>
        <taxon>Bovinae</taxon>
        <taxon>Bos</taxon>
    </lineage>
</organism>
<dbReference type="GeneTree" id="ENSGT01030000234519"/>
<feature type="compositionally biased region" description="Low complexity" evidence="5">
    <location>
        <begin position="162"/>
        <end position="189"/>
    </location>
</feature>
<feature type="region of interest" description="Disordered" evidence="5">
    <location>
        <begin position="158"/>
        <end position="201"/>
    </location>
</feature>
<reference evidence="7" key="1">
    <citation type="submission" date="2019-05" db="EMBL/GenBank/DDBJ databases">
        <authorList>
            <person name="Zhang S."/>
            <person name="Liu J."/>
        </authorList>
    </citation>
    <scope>NUCLEOTIDE SEQUENCE [LARGE SCALE GENOMIC DNA]</scope>
</reference>
<feature type="domain" description="Groucho/TLE N-terminal Q-rich" evidence="6">
    <location>
        <begin position="37"/>
        <end position="121"/>
    </location>
</feature>
<sequence length="351" mass="39498">MGESQSHHCGNWPRRGPWVSLLGGKESGIPMFRPLPSLKLECEKLASEKTEMQRHYVMYYEMSYGLNIEMHKQAEIVKRLSGICAQIIPFLTQEHQQQVLQAVERAKQVTVGELNSLIGVSHLAPTPPLVVKLGVLGGQLADLGSVALRPQGRPCLPRHSLSGRWGSGAPRARPPALAHPSSPAAAAPATGPPRPCAPHPAQRGWWAAVPRGCWPCREPWLPRLSWPQSPRRSGQAWRRRGPEWRESLAGVCLPHPRRVWWKRSGPVAWVEMESRELRRRICQDLMKVTRTRAITTWWWTRTNPPSPPAQQPPHVERHLPASLLVGTLWTVQPPWPPALAHRSPEPRNSSW</sequence>
<dbReference type="GO" id="GO:0003714">
    <property type="term" value="F:transcription corepressor activity"/>
    <property type="evidence" value="ECO:0007669"/>
    <property type="project" value="TreeGrafter"/>
</dbReference>
<evidence type="ECO:0000256" key="4">
    <source>
        <dbReference type="ARBA" id="ARBA00023242"/>
    </source>
</evidence>
<dbReference type="GO" id="GO:0005634">
    <property type="term" value="C:nucleus"/>
    <property type="evidence" value="ECO:0007669"/>
    <property type="project" value="UniProtKB-SubCell"/>
</dbReference>
<reference evidence="7" key="3">
    <citation type="submission" date="2025-09" db="UniProtKB">
        <authorList>
            <consortium name="Ensembl"/>
        </authorList>
    </citation>
    <scope>IDENTIFICATION</scope>
</reference>
<reference evidence="7" key="2">
    <citation type="submission" date="2025-08" db="UniProtKB">
        <authorList>
            <consortium name="Ensembl"/>
        </authorList>
    </citation>
    <scope>IDENTIFICATION</scope>
</reference>
<keyword evidence="4" id="KW-0539">Nucleus</keyword>
<keyword evidence="8" id="KW-1185">Reference proteome</keyword>
<dbReference type="AlphaFoldDB" id="A0A8C0A2Q3"/>
<evidence type="ECO:0000313" key="7">
    <source>
        <dbReference type="Ensembl" id="ENSBGRP00000001577.1"/>
    </source>
</evidence>
<comment type="similarity">
    <text evidence="2">Belongs to the WD repeat Groucho/TLE family.</text>
</comment>
<keyword evidence="3" id="KW-0879">Wnt signaling pathway</keyword>
<protein>
    <submittedName>
        <fullName evidence="7">TLE family member 2, transcriptional corepressor</fullName>
    </submittedName>
</protein>
<evidence type="ECO:0000259" key="6">
    <source>
        <dbReference type="Pfam" id="PF03920"/>
    </source>
</evidence>
<evidence type="ECO:0000256" key="2">
    <source>
        <dbReference type="ARBA" id="ARBA00005969"/>
    </source>
</evidence>
<proteinExistence type="inferred from homology"/>
<dbReference type="PANTHER" id="PTHR10814:SF4">
    <property type="entry name" value="TRANSDUCIN-LIKE ENHANCER PROTEIN 2"/>
    <property type="match status" value="1"/>
</dbReference>
<dbReference type="InterPro" id="IPR005617">
    <property type="entry name" value="Groucho/TLE_N"/>
</dbReference>
<dbReference type="GO" id="GO:0005667">
    <property type="term" value="C:transcription regulator complex"/>
    <property type="evidence" value="ECO:0007669"/>
    <property type="project" value="TreeGrafter"/>
</dbReference>
<evidence type="ECO:0000313" key="8">
    <source>
        <dbReference type="Proteomes" id="UP000694520"/>
    </source>
</evidence>
<name>A0A8C0A2Q3_BOSMU</name>
<dbReference type="GO" id="GO:0016055">
    <property type="term" value="P:Wnt signaling pathway"/>
    <property type="evidence" value="ECO:0007669"/>
    <property type="project" value="UniProtKB-KW"/>
</dbReference>
<evidence type="ECO:0000256" key="5">
    <source>
        <dbReference type="SAM" id="MobiDB-lite"/>
    </source>
</evidence>